<dbReference type="SUPFAM" id="SSF53850">
    <property type="entry name" value="Periplasmic binding protein-like II"/>
    <property type="match status" value="1"/>
</dbReference>
<dbReference type="Proteomes" id="UP001195941">
    <property type="component" value="Unassembled WGS sequence"/>
</dbReference>
<gene>
    <name evidence="6" type="ORF">IT775_05910</name>
</gene>
<sequence>MQRDDKPITKKQFMEELYRYKKGSVSRRHFLGVTGLGMATAVMGAAVPGLRPRPAFAAGDIGDRVVLATWPNYHDPANFEAFTEATGAYVQVNVFGSNEEMLAKLQAGATGWDVFVPTNYTITTYVGEDLIEPLDTSLIPNYDPKAYDSRFSDAGSVDGKLYAVPKDWGTTGFVVNTKHTNGVKVDSWKQFFDMTKNEFSGRTMVHDYQLTTIGNALKYFGYSFNSVDEKELADAEKLLIECKPHLFAISSDYQPSIRNGDAWMSMAWTGDGKQLNNDMPEIAYVLGKEGGEIWSDYYAVPKGAPHRAAGYALINFLLDPQVNAKEVLAHGYPSADAHTNALLPEELLNDPILYPAQELLNALEFGAAVTLTDPNRAELMARFKSA</sequence>
<keyword evidence="3" id="KW-0732">Signal</keyword>
<dbReference type="InterPro" id="IPR006311">
    <property type="entry name" value="TAT_signal"/>
</dbReference>
<reference evidence="6 7" key="1">
    <citation type="journal article" date="2021" name="Arch. Microbiol.">
        <title>Thalassobius aquimarinus sp. nov., isolated from the Sea of Japan seashore.</title>
        <authorList>
            <person name="Kurilenko V.V."/>
            <person name="Romanenko L.A."/>
            <person name="Chernysheva N.Y."/>
            <person name="Velansky P.V."/>
            <person name="Tekutyeva L.A."/>
            <person name="Isaeva M.P."/>
            <person name="Mikhailov V.V."/>
        </authorList>
    </citation>
    <scope>NUCLEOTIDE SEQUENCE [LARGE SCALE GENOMIC DNA]</scope>
    <source>
        <strain evidence="6 7">KMM 8518</strain>
    </source>
</reference>
<dbReference type="PRINTS" id="PR00909">
    <property type="entry name" value="SPERMDNBNDNG"/>
</dbReference>
<evidence type="ECO:0000313" key="7">
    <source>
        <dbReference type="Proteomes" id="UP001195941"/>
    </source>
</evidence>
<keyword evidence="2" id="KW-0813">Transport</keyword>
<dbReference type="InterPro" id="IPR006059">
    <property type="entry name" value="SBP"/>
</dbReference>
<dbReference type="PANTHER" id="PTHR30222:SF17">
    <property type="entry name" value="SPERMIDINE_PUTRESCINE-BINDING PERIPLASMIC PROTEIN"/>
    <property type="match status" value="1"/>
</dbReference>
<dbReference type="NCBIfam" id="TIGR01409">
    <property type="entry name" value="TAT_signal_seq"/>
    <property type="match status" value="1"/>
</dbReference>
<keyword evidence="5" id="KW-0812">Transmembrane</keyword>
<dbReference type="RefSeq" id="WP_212700170.1">
    <property type="nucleotide sequence ID" value="NZ_JADMKU010000004.1"/>
</dbReference>
<evidence type="ECO:0000256" key="4">
    <source>
        <dbReference type="ARBA" id="ARBA00022764"/>
    </source>
</evidence>
<comment type="subcellular location">
    <subcellularLocation>
        <location evidence="1">Periplasm</location>
    </subcellularLocation>
</comment>
<evidence type="ECO:0000256" key="2">
    <source>
        <dbReference type="ARBA" id="ARBA00022448"/>
    </source>
</evidence>
<keyword evidence="4" id="KW-0574">Periplasm</keyword>
<dbReference type="PROSITE" id="PS51318">
    <property type="entry name" value="TAT"/>
    <property type="match status" value="1"/>
</dbReference>
<organism evidence="6 7">
    <name type="scientific">Thalassovita aquimarina</name>
    <dbReference type="NCBI Taxonomy" id="2785917"/>
    <lineage>
        <taxon>Bacteria</taxon>
        <taxon>Pseudomonadati</taxon>
        <taxon>Pseudomonadota</taxon>
        <taxon>Alphaproteobacteria</taxon>
        <taxon>Rhodobacterales</taxon>
        <taxon>Roseobacteraceae</taxon>
        <taxon>Thalassovita</taxon>
    </lineage>
</organism>
<evidence type="ECO:0000256" key="1">
    <source>
        <dbReference type="ARBA" id="ARBA00004418"/>
    </source>
</evidence>
<dbReference type="PANTHER" id="PTHR30222">
    <property type="entry name" value="SPERMIDINE/PUTRESCINE-BINDING PERIPLASMIC PROTEIN"/>
    <property type="match status" value="1"/>
</dbReference>
<accession>A0ABS5HP05</accession>
<dbReference type="InterPro" id="IPR001188">
    <property type="entry name" value="Sperm_putr-bd"/>
</dbReference>
<proteinExistence type="predicted"/>
<feature type="transmembrane region" description="Helical" evidence="5">
    <location>
        <begin position="29"/>
        <end position="50"/>
    </location>
</feature>
<dbReference type="Gene3D" id="3.40.190.10">
    <property type="entry name" value="Periplasmic binding protein-like II"/>
    <property type="match status" value="2"/>
</dbReference>
<keyword evidence="5" id="KW-0472">Membrane</keyword>
<keyword evidence="5" id="KW-1133">Transmembrane helix</keyword>
<evidence type="ECO:0000256" key="5">
    <source>
        <dbReference type="SAM" id="Phobius"/>
    </source>
</evidence>
<evidence type="ECO:0000256" key="3">
    <source>
        <dbReference type="ARBA" id="ARBA00022729"/>
    </source>
</evidence>
<name>A0ABS5HP05_9RHOB</name>
<dbReference type="CDD" id="cd13590">
    <property type="entry name" value="PBP2_PotD_PotF_like"/>
    <property type="match status" value="1"/>
</dbReference>
<evidence type="ECO:0000313" key="6">
    <source>
        <dbReference type="EMBL" id="MBR9650654.1"/>
    </source>
</evidence>
<keyword evidence="7" id="KW-1185">Reference proteome</keyword>
<protein>
    <submittedName>
        <fullName evidence="6">Spermidine/putrescine ABC transporter substrate-binding protein</fullName>
    </submittedName>
</protein>
<dbReference type="Pfam" id="PF13416">
    <property type="entry name" value="SBP_bac_8"/>
    <property type="match status" value="1"/>
</dbReference>
<dbReference type="EMBL" id="JADMKU010000004">
    <property type="protein sequence ID" value="MBR9650654.1"/>
    <property type="molecule type" value="Genomic_DNA"/>
</dbReference>
<dbReference type="InterPro" id="IPR019546">
    <property type="entry name" value="TAT_signal_bac_arc"/>
</dbReference>
<comment type="caution">
    <text evidence="6">The sequence shown here is derived from an EMBL/GenBank/DDBJ whole genome shotgun (WGS) entry which is preliminary data.</text>
</comment>